<organism evidence="15 16">
    <name type="scientific">Companilactobacillus allii</name>
    <dbReference type="NCBI Taxonomy" id="1847728"/>
    <lineage>
        <taxon>Bacteria</taxon>
        <taxon>Bacillati</taxon>
        <taxon>Bacillota</taxon>
        <taxon>Bacilli</taxon>
        <taxon>Lactobacillales</taxon>
        <taxon>Lactobacillaceae</taxon>
        <taxon>Companilactobacillus</taxon>
    </lineage>
</organism>
<evidence type="ECO:0000256" key="13">
    <source>
        <dbReference type="SAM" id="MobiDB-lite"/>
    </source>
</evidence>
<evidence type="ECO:0000256" key="1">
    <source>
        <dbReference type="ARBA" id="ARBA00011738"/>
    </source>
</evidence>
<evidence type="ECO:0000256" key="11">
    <source>
        <dbReference type="ARBA" id="ARBA00084049"/>
    </source>
</evidence>
<dbReference type="FunFam" id="1.10.8.1080:FF:000001">
    <property type="entry name" value="N-acetylmuramic acid 6-phosphate etherase"/>
    <property type="match status" value="1"/>
</dbReference>
<keyword evidence="2 12" id="KW-0456">Lyase</keyword>
<dbReference type="GO" id="GO:0016835">
    <property type="term" value="F:carbon-oxygen lyase activity"/>
    <property type="evidence" value="ECO:0007669"/>
    <property type="project" value="UniProtKB-UniRule"/>
</dbReference>
<sequence>MNDKIDSLTTEQQNPDSTNLDQMSTEEIVRLINKEDGKISDSIKSQIPNITKAIESVVDSFQKNGRLIYMGAGTSGRLGVLDAAECVPTFGTDPEMVQGLIAGGKRAMTDAVEGAEDSYELGETDLKNIKLTANDTVVGIAASGRTPYVIGALKYAQLKGSHTVSLACNKNAKISSYSDIAIEVNAGPEVLSGSTRMKSGTVQKMVLNMISTTSMIKIGKVYKNLMIDVKPTNEKLVQRAKRIITLATGVDDKKAAQLFLDSGKDVKVAIVMALTDFSAEDAVKKLKDSKGFVRGAIN</sequence>
<comment type="subunit">
    <text evidence="1 12">Homodimer.</text>
</comment>
<dbReference type="KEGG" id="lalw:BTM29_03275"/>
<evidence type="ECO:0000256" key="6">
    <source>
        <dbReference type="ARBA" id="ARBA00060672"/>
    </source>
</evidence>
<evidence type="ECO:0000256" key="9">
    <source>
        <dbReference type="ARBA" id="ARBA00070061"/>
    </source>
</evidence>
<comment type="similarity">
    <text evidence="7 12">Belongs to the GCKR-like family. MurNAc-6-P etherase subfamily.</text>
</comment>
<dbReference type="UniPathway" id="UPA00342"/>
<dbReference type="PANTHER" id="PTHR10088:SF4">
    <property type="entry name" value="GLUCOKINASE REGULATORY PROTEIN"/>
    <property type="match status" value="1"/>
</dbReference>
<keyword evidence="16" id="KW-1185">Reference proteome</keyword>
<reference evidence="16" key="1">
    <citation type="submission" date="2016-12" db="EMBL/GenBank/DDBJ databases">
        <authorList>
            <person name="Jung M.Y."/>
            <person name="Lee S.H."/>
        </authorList>
    </citation>
    <scope>NUCLEOTIDE SEQUENCE [LARGE SCALE GENOMIC DNA]</scope>
    <source>
        <strain evidence="16">WiKim39</strain>
    </source>
</reference>
<comment type="catalytic activity">
    <reaction evidence="4 12">
        <text>N-acetyl-D-muramate 6-phosphate + H2O = N-acetyl-D-glucosamine 6-phosphate + (R)-lactate</text>
        <dbReference type="Rhea" id="RHEA:26410"/>
        <dbReference type="ChEBI" id="CHEBI:15377"/>
        <dbReference type="ChEBI" id="CHEBI:16004"/>
        <dbReference type="ChEBI" id="CHEBI:57513"/>
        <dbReference type="ChEBI" id="CHEBI:58722"/>
        <dbReference type="EC" id="4.2.1.126"/>
    </reaction>
</comment>
<feature type="domain" description="SIS" evidence="14">
    <location>
        <begin position="57"/>
        <end position="220"/>
    </location>
</feature>
<feature type="active site" evidence="12">
    <location>
        <position position="116"/>
    </location>
</feature>
<dbReference type="GO" id="GO:0097367">
    <property type="term" value="F:carbohydrate derivative binding"/>
    <property type="evidence" value="ECO:0007669"/>
    <property type="project" value="InterPro"/>
</dbReference>
<evidence type="ECO:0000256" key="10">
    <source>
        <dbReference type="ARBA" id="ARBA00077905"/>
    </source>
</evidence>
<feature type="active site" description="Proton donor" evidence="12">
    <location>
        <position position="85"/>
    </location>
</feature>
<gene>
    <name evidence="12" type="primary">murQ</name>
    <name evidence="15" type="ORF">BTM29_03275</name>
</gene>
<dbReference type="EMBL" id="CP019323">
    <property type="protein sequence ID" value="APX71637.1"/>
    <property type="molecule type" value="Genomic_DNA"/>
</dbReference>
<dbReference type="PANTHER" id="PTHR10088">
    <property type="entry name" value="GLUCOKINASE REGULATORY PROTEIN"/>
    <property type="match status" value="1"/>
</dbReference>
<dbReference type="PROSITE" id="PS51464">
    <property type="entry name" value="SIS"/>
    <property type="match status" value="1"/>
</dbReference>
<dbReference type="Gene3D" id="1.10.8.1080">
    <property type="match status" value="1"/>
</dbReference>
<evidence type="ECO:0000256" key="12">
    <source>
        <dbReference type="HAMAP-Rule" id="MF_00068"/>
    </source>
</evidence>
<comment type="function">
    <text evidence="12">Specifically catalyzes the cleavage of the D-lactyl ether substituent of MurNAc 6-phosphate, producing GlcNAc 6-phosphate and D-lactate.</text>
</comment>
<dbReference type="EC" id="4.2.1.126" evidence="8 12"/>
<evidence type="ECO:0000256" key="3">
    <source>
        <dbReference type="ARBA" id="ARBA00023277"/>
    </source>
</evidence>
<dbReference type="PROSITE" id="PS01272">
    <property type="entry name" value="GCKR"/>
    <property type="match status" value="1"/>
</dbReference>
<evidence type="ECO:0000256" key="2">
    <source>
        <dbReference type="ARBA" id="ARBA00023239"/>
    </source>
</evidence>
<dbReference type="OrthoDB" id="9813395at2"/>
<dbReference type="InterPro" id="IPR005488">
    <property type="entry name" value="Etherase_MurQ"/>
</dbReference>
<protein>
    <recommendedName>
        <fullName evidence="9 12">N-acetylmuramic acid 6-phosphate etherase</fullName>
        <shortName evidence="12">MurNAc-6-P etherase</shortName>
        <ecNumber evidence="8 12">4.2.1.126</ecNumber>
    </recommendedName>
    <alternativeName>
        <fullName evidence="11 12">N-acetylmuramic acid 6-phosphate hydrolase</fullName>
    </alternativeName>
    <alternativeName>
        <fullName evidence="10 12">N-acetylmuramic acid 6-phosphate lyase</fullName>
    </alternativeName>
</protein>
<comment type="pathway">
    <text evidence="6">Cell wall biogenesis.</text>
</comment>
<evidence type="ECO:0000256" key="8">
    <source>
        <dbReference type="ARBA" id="ARBA00067056"/>
    </source>
</evidence>
<evidence type="ECO:0000256" key="5">
    <source>
        <dbReference type="ARBA" id="ARBA00060595"/>
    </source>
</evidence>
<dbReference type="RefSeq" id="WP_076614141.1">
    <property type="nucleotide sequence ID" value="NZ_CP019323.1"/>
</dbReference>
<evidence type="ECO:0000313" key="16">
    <source>
        <dbReference type="Proteomes" id="UP000187499"/>
    </source>
</evidence>
<dbReference type="GO" id="GO:0097173">
    <property type="term" value="P:N-acetylmuramic acid catabolic process"/>
    <property type="evidence" value="ECO:0007669"/>
    <property type="project" value="UniProtKB-UniPathway"/>
</dbReference>
<evidence type="ECO:0000256" key="7">
    <source>
        <dbReference type="ARBA" id="ARBA00061234"/>
    </source>
</evidence>
<dbReference type="InterPro" id="IPR001347">
    <property type="entry name" value="SIS_dom"/>
</dbReference>
<dbReference type="NCBIfam" id="NF003915">
    <property type="entry name" value="PRK05441.1"/>
    <property type="match status" value="1"/>
</dbReference>
<dbReference type="GO" id="GO:0046348">
    <property type="term" value="P:amino sugar catabolic process"/>
    <property type="evidence" value="ECO:0007669"/>
    <property type="project" value="InterPro"/>
</dbReference>
<evidence type="ECO:0000313" key="15">
    <source>
        <dbReference type="EMBL" id="APX71637.1"/>
    </source>
</evidence>
<proteinExistence type="inferred from homology"/>
<dbReference type="InterPro" id="IPR040190">
    <property type="entry name" value="MURQ/GCKR"/>
</dbReference>
<dbReference type="STRING" id="1847728.BTM29_03275"/>
<dbReference type="InterPro" id="IPR046348">
    <property type="entry name" value="SIS_dom_sf"/>
</dbReference>
<dbReference type="SUPFAM" id="SSF53697">
    <property type="entry name" value="SIS domain"/>
    <property type="match status" value="1"/>
</dbReference>
<evidence type="ECO:0000256" key="4">
    <source>
        <dbReference type="ARBA" id="ARBA00051747"/>
    </source>
</evidence>
<dbReference type="GO" id="GO:0016803">
    <property type="term" value="F:ether hydrolase activity"/>
    <property type="evidence" value="ECO:0007669"/>
    <property type="project" value="TreeGrafter"/>
</dbReference>
<dbReference type="Pfam" id="PF22645">
    <property type="entry name" value="GKRP_SIS_N"/>
    <property type="match status" value="1"/>
</dbReference>
<comment type="miscellaneous">
    <text evidence="12">A lyase-type mechanism (elimination/hydration) is suggested for the cleavage of the lactyl ether bond of MurNAc 6-phosphate, with the formation of an alpha,beta-unsaturated aldehyde intermediate with (E)-stereochemistry, followed by the syn addition of water to give product.</text>
</comment>
<comment type="pathway">
    <text evidence="12">Amino-sugar metabolism; N-acetylmuramate degradation.</text>
</comment>
<dbReference type="Proteomes" id="UP000187499">
    <property type="component" value="Chromosome"/>
</dbReference>
<dbReference type="AlphaFoldDB" id="A0A1P8Q1C9"/>
<dbReference type="Gene3D" id="3.40.50.10490">
    <property type="entry name" value="Glucose-6-phosphate isomerase like protein, domain 1"/>
    <property type="match status" value="1"/>
</dbReference>
<dbReference type="NCBIfam" id="NF009222">
    <property type="entry name" value="PRK12570.1"/>
    <property type="match status" value="1"/>
</dbReference>
<dbReference type="FunFam" id="3.40.50.10490:FF:000014">
    <property type="entry name" value="N-acetylmuramic acid 6-phosphate etherase"/>
    <property type="match status" value="1"/>
</dbReference>
<evidence type="ECO:0000259" key="14">
    <source>
        <dbReference type="PROSITE" id="PS51464"/>
    </source>
</evidence>
<feature type="compositionally biased region" description="Polar residues" evidence="13">
    <location>
        <begin position="7"/>
        <end position="24"/>
    </location>
</feature>
<dbReference type="GO" id="GO:0009254">
    <property type="term" value="P:peptidoglycan turnover"/>
    <property type="evidence" value="ECO:0007669"/>
    <property type="project" value="TreeGrafter"/>
</dbReference>
<comment type="pathway">
    <text evidence="5">Amino-sugar metabolism; 1,6-anhydro-N-acetylmuramate degradation.</text>
</comment>
<accession>A0A1P8Q1C9</accession>
<feature type="region of interest" description="Disordered" evidence="13">
    <location>
        <begin position="1"/>
        <end position="24"/>
    </location>
</feature>
<dbReference type="InterPro" id="IPR005486">
    <property type="entry name" value="Glucokinase_regulatory_CS"/>
</dbReference>
<dbReference type="NCBIfam" id="TIGR00274">
    <property type="entry name" value="N-acetylmuramic acid 6-phosphate etherase"/>
    <property type="match status" value="1"/>
</dbReference>
<dbReference type="CDD" id="cd05007">
    <property type="entry name" value="SIS_Etherase"/>
    <property type="match status" value="1"/>
</dbReference>
<name>A0A1P8Q1C9_9LACO</name>
<keyword evidence="3 12" id="KW-0119">Carbohydrate metabolism</keyword>
<dbReference type="HAMAP" id="MF_00068">
    <property type="entry name" value="MurQ"/>
    <property type="match status" value="1"/>
</dbReference>